<evidence type="ECO:0000256" key="1">
    <source>
        <dbReference type="SAM" id="MobiDB-lite"/>
    </source>
</evidence>
<proteinExistence type="predicted"/>
<dbReference type="AlphaFoldDB" id="M5RW23"/>
<name>M5RW23_9BACT</name>
<evidence type="ECO:0000313" key="3">
    <source>
        <dbReference type="Proteomes" id="UP000011996"/>
    </source>
</evidence>
<dbReference type="Proteomes" id="UP000011996">
    <property type="component" value="Unassembled WGS sequence"/>
</dbReference>
<protein>
    <submittedName>
        <fullName evidence="2">Uncharacterized protein</fullName>
    </submittedName>
</protein>
<gene>
    <name evidence="2" type="ORF">RESH_06069</name>
</gene>
<dbReference type="PATRIC" id="fig|1263868.3.peg.6583"/>
<accession>M5RW23</accession>
<sequence>MLGNSGWMRKTQVSGRVGRDAAARYSREPASVAIEIRLAFPPRESTNLARSSNAFRAIRLRS</sequence>
<feature type="region of interest" description="Disordered" evidence="1">
    <location>
        <begin position="1"/>
        <end position="21"/>
    </location>
</feature>
<reference evidence="2 3" key="1">
    <citation type="journal article" date="2013" name="Mar. Genomics">
        <title>Expression of sulfatases in Rhodopirellula baltica and the diversity of sulfatases in the genus Rhodopirellula.</title>
        <authorList>
            <person name="Wegner C.E."/>
            <person name="Richter-Heitmann T."/>
            <person name="Klindworth A."/>
            <person name="Klockow C."/>
            <person name="Richter M."/>
            <person name="Achstetter T."/>
            <person name="Glockner F.O."/>
            <person name="Harder J."/>
        </authorList>
    </citation>
    <scope>NUCLEOTIDE SEQUENCE [LARGE SCALE GENOMIC DNA]</scope>
    <source>
        <strain evidence="2 3">SH398</strain>
    </source>
</reference>
<organism evidence="2 3">
    <name type="scientific">Rhodopirellula europaea SH398</name>
    <dbReference type="NCBI Taxonomy" id="1263868"/>
    <lineage>
        <taxon>Bacteria</taxon>
        <taxon>Pseudomonadati</taxon>
        <taxon>Planctomycetota</taxon>
        <taxon>Planctomycetia</taxon>
        <taxon>Pirellulales</taxon>
        <taxon>Pirellulaceae</taxon>
        <taxon>Rhodopirellula</taxon>
    </lineage>
</organism>
<dbReference type="EMBL" id="ANOF01000200">
    <property type="protein sequence ID" value="EMI23381.1"/>
    <property type="molecule type" value="Genomic_DNA"/>
</dbReference>
<comment type="caution">
    <text evidence="2">The sequence shown here is derived from an EMBL/GenBank/DDBJ whole genome shotgun (WGS) entry which is preliminary data.</text>
</comment>
<dbReference type="STRING" id="1263868.RESH_06069"/>
<evidence type="ECO:0000313" key="2">
    <source>
        <dbReference type="EMBL" id="EMI23381.1"/>
    </source>
</evidence>